<evidence type="ECO:0000313" key="4">
    <source>
        <dbReference type="Proteomes" id="UP000628775"/>
    </source>
</evidence>
<protein>
    <recommendedName>
        <fullName evidence="2">YcxB-like C-terminal domain-containing protein</fullName>
    </recommendedName>
</protein>
<evidence type="ECO:0000313" key="3">
    <source>
        <dbReference type="EMBL" id="GGE55151.1"/>
    </source>
</evidence>
<accession>A0A8J2YN81</accession>
<dbReference type="InterPro" id="IPR025588">
    <property type="entry name" value="YcxB-like_C"/>
</dbReference>
<keyword evidence="4" id="KW-1185">Reference proteome</keyword>
<feature type="transmembrane region" description="Helical" evidence="1">
    <location>
        <begin position="54"/>
        <end position="76"/>
    </location>
</feature>
<evidence type="ECO:0000259" key="2">
    <source>
        <dbReference type="Pfam" id="PF14317"/>
    </source>
</evidence>
<feature type="domain" description="YcxB-like C-terminal" evidence="2">
    <location>
        <begin position="106"/>
        <end position="152"/>
    </location>
</feature>
<organism evidence="3 4">
    <name type="scientific">Pullulanibacillus camelliae</name>
    <dbReference type="NCBI Taxonomy" id="1707096"/>
    <lineage>
        <taxon>Bacteria</taxon>
        <taxon>Bacillati</taxon>
        <taxon>Bacillota</taxon>
        <taxon>Bacilli</taxon>
        <taxon>Bacillales</taxon>
        <taxon>Sporolactobacillaceae</taxon>
        <taxon>Pullulanibacillus</taxon>
    </lineage>
</organism>
<feature type="transmembrane region" description="Helical" evidence="1">
    <location>
        <begin position="27"/>
        <end position="48"/>
    </location>
</feature>
<dbReference type="Pfam" id="PF14317">
    <property type="entry name" value="YcxB"/>
    <property type="match status" value="1"/>
</dbReference>
<reference evidence="3" key="1">
    <citation type="journal article" date="2014" name="Int. J. Syst. Evol. Microbiol.">
        <title>Complete genome sequence of Corynebacterium casei LMG S-19264T (=DSM 44701T), isolated from a smear-ripened cheese.</title>
        <authorList>
            <consortium name="US DOE Joint Genome Institute (JGI-PGF)"/>
            <person name="Walter F."/>
            <person name="Albersmeier A."/>
            <person name="Kalinowski J."/>
            <person name="Ruckert C."/>
        </authorList>
    </citation>
    <scope>NUCLEOTIDE SEQUENCE</scope>
    <source>
        <strain evidence="3">CGMCC 1.15371</strain>
    </source>
</reference>
<keyword evidence="1" id="KW-0472">Membrane</keyword>
<evidence type="ECO:0000256" key="1">
    <source>
        <dbReference type="SAM" id="Phobius"/>
    </source>
</evidence>
<dbReference type="RefSeq" id="WP_188698498.1">
    <property type="nucleotide sequence ID" value="NZ_BMIR01000028.1"/>
</dbReference>
<reference evidence="3" key="2">
    <citation type="submission" date="2020-09" db="EMBL/GenBank/DDBJ databases">
        <authorList>
            <person name="Sun Q."/>
            <person name="Zhou Y."/>
        </authorList>
    </citation>
    <scope>NUCLEOTIDE SEQUENCE</scope>
    <source>
        <strain evidence="3">CGMCC 1.15371</strain>
    </source>
</reference>
<comment type="caution">
    <text evidence="3">The sequence shown here is derived from an EMBL/GenBank/DDBJ whole genome shotgun (WGS) entry which is preliminary data.</text>
</comment>
<keyword evidence="1" id="KW-0812">Transmembrane</keyword>
<proteinExistence type="predicted"/>
<dbReference type="AlphaFoldDB" id="A0A8J2YN81"/>
<name>A0A8J2YN81_9BACL</name>
<dbReference type="Proteomes" id="UP000628775">
    <property type="component" value="Unassembled WGS sequence"/>
</dbReference>
<dbReference type="EMBL" id="BMIR01000028">
    <property type="protein sequence ID" value="GGE55151.1"/>
    <property type="molecule type" value="Genomic_DNA"/>
</dbReference>
<gene>
    <name evidence="3" type="ORF">GCM10011391_37680</name>
</gene>
<sequence>MTIEFQLTLNDVMTLHRYHMKHKSKEFKVQLVVSALVVPIIFAAFMYVTKGFETSTIIINSIISLAWFIMVPFVLYQSQLSKIKRKLQKQQKKGQLEVVKPCEINFSERGIKSVREYTTFQVDWEHIIDFVETNHFYYLYYNDSSAMILPKEIGHFNIEENHRYQRFVKEHLKPQL</sequence>
<keyword evidence="1" id="KW-1133">Transmembrane helix</keyword>